<evidence type="ECO:0000256" key="1">
    <source>
        <dbReference type="SAM" id="MobiDB-lite"/>
    </source>
</evidence>
<gene>
    <name evidence="3" type="ORF">GCM10023176_01580</name>
</gene>
<reference evidence="4" key="1">
    <citation type="journal article" date="2019" name="Int. J. Syst. Evol. Microbiol.">
        <title>The Global Catalogue of Microorganisms (GCM) 10K type strain sequencing project: providing services to taxonomists for standard genome sequencing and annotation.</title>
        <authorList>
            <consortium name="The Broad Institute Genomics Platform"/>
            <consortium name="The Broad Institute Genome Sequencing Center for Infectious Disease"/>
            <person name="Wu L."/>
            <person name="Ma J."/>
        </authorList>
    </citation>
    <scope>NUCLEOTIDE SEQUENCE [LARGE SCALE GENOMIC DNA]</scope>
    <source>
        <strain evidence="4">JCM 3175</strain>
    </source>
</reference>
<name>A0ABP8S4N4_9ACTN</name>
<dbReference type="SUPFAM" id="SSF55729">
    <property type="entry name" value="Acyl-CoA N-acyltransferases (Nat)"/>
    <property type="match status" value="1"/>
</dbReference>
<proteinExistence type="predicted"/>
<sequence length="182" mass="19636">MSLAHGCPSGRDPARTRVASPAGFRDAESAYHRGMPSQTLEVRVAAFADLDARTFHDLLRLRIDVFVVEQACPYPELDGRDVEPGTRHLWLTRDGEVVAYLRILADPDGVARIGRVVVAPAARGGGLAGRLMTEALAVVGDRPCVLEAQTHLVDFYAGHGFTVSGPGYVEDGIPHTPMRRPA</sequence>
<dbReference type="InterPro" id="IPR000182">
    <property type="entry name" value="GNAT_dom"/>
</dbReference>
<dbReference type="EMBL" id="BAABGU010000001">
    <property type="protein sequence ID" value="GAA4561915.1"/>
    <property type="molecule type" value="Genomic_DNA"/>
</dbReference>
<accession>A0ABP8S4N4</accession>
<dbReference type="PROSITE" id="PS51186">
    <property type="entry name" value="GNAT"/>
    <property type="match status" value="1"/>
</dbReference>
<evidence type="ECO:0000259" key="2">
    <source>
        <dbReference type="PROSITE" id="PS51186"/>
    </source>
</evidence>
<comment type="caution">
    <text evidence="3">The sequence shown here is derived from an EMBL/GenBank/DDBJ whole genome shotgun (WGS) entry which is preliminary data.</text>
</comment>
<protein>
    <recommendedName>
        <fullName evidence="2">N-acetyltransferase domain-containing protein</fullName>
    </recommendedName>
</protein>
<organism evidence="3 4">
    <name type="scientific">Micromonospora coerulea</name>
    <dbReference type="NCBI Taxonomy" id="47856"/>
    <lineage>
        <taxon>Bacteria</taxon>
        <taxon>Bacillati</taxon>
        <taxon>Actinomycetota</taxon>
        <taxon>Actinomycetes</taxon>
        <taxon>Micromonosporales</taxon>
        <taxon>Micromonosporaceae</taxon>
        <taxon>Micromonospora</taxon>
    </lineage>
</organism>
<dbReference type="Proteomes" id="UP001500307">
    <property type="component" value="Unassembled WGS sequence"/>
</dbReference>
<evidence type="ECO:0000313" key="3">
    <source>
        <dbReference type="EMBL" id="GAA4561915.1"/>
    </source>
</evidence>
<feature type="region of interest" description="Disordered" evidence="1">
    <location>
        <begin position="1"/>
        <end position="20"/>
    </location>
</feature>
<feature type="domain" description="N-acetyltransferase" evidence="2">
    <location>
        <begin position="45"/>
        <end position="182"/>
    </location>
</feature>
<evidence type="ECO:0000313" key="4">
    <source>
        <dbReference type="Proteomes" id="UP001500307"/>
    </source>
</evidence>
<dbReference type="Pfam" id="PF13673">
    <property type="entry name" value="Acetyltransf_10"/>
    <property type="match status" value="1"/>
</dbReference>
<dbReference type="Gene3D" id="3.40.630.30">
    <property type="match status" value="1"/>
</dbReference>
<keyword evidence="4" id="KW-1185">Reference proteome</keyword>
<dbReference type="CDD" id="cd04301">
    <property type="entry name" value="NAT_SF"/>
    <property type="match status" value="1"/>
</dbReference>
<dbReference type="InterPro" id="IPR016181">
    <property type="entry name" value="Acyl_CoA_acyltransferase"/>
</dbReference>